<evidence type="ECO:0000256" key="4">
    <source>
        <dbReference type="ARBA" id="ARBA00022729"/>
    </source>
</evidence>
<dbReference type="PRINTS" id="PR00741">
    <property type="entry name" value="GLHYDRLASE29"/>
</dbReference>
<dbReference type="GO" id="GO:0006004">
    <property type="term" value="P:fucose metabolic process"/>
    <property type="evidence" value="ECO:0007669"/>
    <property type="project" value="InterPro"/>
</dbReference>
<dbReference type="PIRSF" id="PIRSF001092">
    <property type="entry name" value="Alpha-L-fucosidase"/>
    <property type="match status" value="1"/>
</dbReference>
<reference evidence="9 10" key="1">
    <citation type="submission" date="2016-01" db="EMBL/GenBank/DDBJ databases">
        <title>High potential of lignocellulose degradation of a new Verrucomicrobia species.</title>
        <authorList>
            <person name="Wang Y."/>
            <person name="Shi Y."/>
            <person name="Qiu Z."/>
            <person name="Liu S."/>
            <person name="Yang H."/>
        </authorList>
    </citation>
    <scope>NUCLEOTIDE SEQUENCE [LARGE SCALE GENOMIC DNA]</scope>
    <source>
        <strain evidence="9 10">TSB47</strain>
    </source>
</reference>
<dbReference type="PANTHER" id="PTHR10030">
    <property type="entry name" value="ALPHA-L-FUCOSIDASE"/>
    <property type="match status" value="1"/>
</dbReference>
<accession>A0A178IMQ7</accession>
<evidence type="ECO:0000313" key="9">
    <source>
        <dbReference type="EMBL" id="OAM90587.1"/>
    </source>
</evidence>
<dbReference type="InterPro" id="IPR016286">
    <property type="entry name" value="FUC_metazoa-typ"/>
</dbReference>
<dbReference type="Proteomes" id="UP000078486">
    <property type="component" value="Unassembled WGS sequence"/>
</dbReference>
<evidence type="ECO:0000256" key="6">
    <source>
        <dbReference type="ARBA" id="ARBA00023295"/>
    </source>
</evidence>
<evidence type="ECO:0000256" key="3">
    <source>
        <dbReference type="ARBA" id="ARBA00012662"/>
    </source>
</evidence>
<dbReference type="GO" id="GO:0016139">
    <property type="term" value="P:glycoside catabolic process"/>
    <property type="evidence" value="ECO:0007669"/>
    <property type="project" value="TreeGrafter"/>
</dbReference>
<organism evidence="9 10">
    <name type="scientific">Termitidicoccus mucosus</name>
    <dbReference type="NCBI Taxonomy" id="1184151"/>
    <lineage>
        <taxon>Bacteria</taxon>
        <taxon>Pseudomonadati</taxon>
        <taxon>Verrucomicrobiota</taxon>
        <taxon>Opitutia</taxon>
        <taxon>Opitutales</taxon>
        <taxon>Opitutaceae</taxon>
        <taxon>Termitidicoccus</taxon>
    </lineage>
</organism>
<evidence type="ECO:0000256" key="5">
    <source>
        <dbReference type="ARBA" id="ARBA00022801"/>
    </source>
</evidence>
<protein>
    <recommendedName>
        <fullName evidence="3">alpha-L-fucosidase</fullName>
        <ecNumber evidence="3">3.2.1.51</ecNumber>
    </recommendedName>
</protein>
<evidence type="ECO:0000313" key="10">
    <source>
        <dbReference type="Proteomes" id="UP000078486"/>
    </source>
</evidence>
<dbReference type="RefSeq" id="WP_068769517.1">
    <property type="nucleotide sequence ID" value="NZ_CP109796.1"/>
</dbReference>
<dbReference type="STRING" id="1184151.AW736_07285"/>
<keyword evidence="4" id="KW-0732">Signal</keyword>
<dbReference type="SMART" id="SM00812">
    <property type="entry name" value="Alpha_L_fucos"/>
    <property type="match status" value="1"/>
</dbReference>
<dbReference type="InterPro" id="IPR057739">
    <property type="entry name" value="Glyco_hydro_29_N"/>
</dbReference>
<dbReference type="GO" id="GO:0005764">
    <property type="term" value="C:lysosome"/>
    <property type="evidence" value="ECO:0007669"/>
    <property type="project" value="TreeGrafter"/>
</dbReference>
<keyword evidence="10" id="KW-1185">Reference proteome</keyword>
<comment type="caution">
    <text evidence="9">The sequence shown here is derived from an EMBL/GenBank/DDBJ whole genome shotgun (WGS) entry which is preliminary data.</text>
</comment>
<keyword evidence="5" id="KW-0378">Hydrolase</keyword>
<feature type="domain" description="Glycoside hydrolase family 29 N-terminal" evidence="8">
    <location>
        <begin position="2"/>
        <end position="296"/>
    </location>
</feature>
<evidence type="ECO:0000259" key="8">
    <source>
        <dbReference type="Pfam" id="PF01120"/>
    </source>
</evidence>
<dbReference type="Gene3D" id="3.20.20.80">
    <property type="entry name" value="Glycosidases"/>
    <property type="match status" value="1"/>
</dbReference>
<dbReference type="EMBL" id="LRRQ01000054">
    <property type="protein sequence ID" value="OAM90587.1"/>
    <property type="molecule type" value="Genomic_DNA"/>
</dbReference>
<dbReference type="AlphaFoldDB" id="A0A178IMQ7"/>
<gene>
    <name evidence="9" type="ORF">AW736_07285</name>
</gene>
<dbReference type="PANTHER" id="PTHR10030:SF37">
    <property type="entry name" value="ALPHA-L-FUCOSIDASE-RELATED"/>
    <property type="match status" value="1"/>
</dbReference>
<dbReference type="GO" id="GO:0004560">
    <property type="term" value="F:alpha-L-fucosidase activity"/>
    <property type="evidence" value="ECO:0007669"/>
    <property type="project" value="InterPro"/>
</dbReference>
<dbReference type="InterPro" id="IPR017853">
    <property type="entry name" value="GH"/>
</dbReference>
<evidence type="ECO:0000256" key="1">
    <source>
        <dbReference type="ARBA" id="ARBA00004071"/>
    </source>
</evidence>
<dbReference type="EC" id="3.2.1.51" evidence="3"/>
<name>A0A178IMQ7_9BACT</name>
<evidence type="ECO:0000256" key="7">
    <source>
        <dbReference type="PIRSR" id="PIRSR001092-1"/>
    </source>
</evidence>
<feature type="site" description="May be important for catalysis" evidence="7">
    <location>
        <position position="228"/>
    </location>
</feature>
<comment type="function">
    <text evidence="1">Alpha-L-fucosidase is responsible for hydrolyzing the alpha-1,6-linked fucose joined to the reducing-end N-acetylglucosamine of the carbohydrate moieties of glycoproteins.</text>
</comment>
<proteinExistence type="inferred from homology"/>
<dbReference type="InterPro" id="IPR000933">
    <property type="entry name" value="Glyco_hydro_29"/>
</dbReference>
<dbReference type="SUPFAM" id="SSF51445">
    <property type="entry name" value="(Trans)glycosidases"/>
    <property type="match status" value="1"/>
</dbReference>
<keyword evidence="6" id="KW-0326">Glycosidase</keyword>
<sequence length="401" mass="46026">MTTWFSTARYGMFIHYGPYSAAARGEWVANRESYTKDCYIKDCVLPFAASRCDPREWARLARDAGMGYLVLTTRHHDGFCLWDTGTTEFKATRLGPRRDLVREYVDAVRAAGLKVGFYYSTADWFHPDYPGAHHRDWPHGWPDEAGRKRFIQYCRAQLEELMTRYGKIDLLWHDGCIPEPFDGIETNALVKRLQPHIMINNRAGEPCDFYSCEQAIKPAAPGRLWEACMTLNDNWGYHAGDNNWKTPRQVIRMLLETSGNAGNLLLNVGPRADGTIPEESERILREAGDWLRRNREFLPDSERSPFSWNNWGRVTTRGNRIYLHIINSTGATLRQPDIKNRVLRAFCLDGGREVPFVQEADMITLRDLPVPLRDPIATTIVLEVEGAPETTRKQTSFWIPG</sequence>
<evidence type="ECO:0000256" key="2">
    <source>
        <dbReference type="ARBA" id="ARBA00007951"/>
    </source>
</evidence>
<dbReference type="OrthoDB" id="107551at2"/>
<comment type="similarity">
    <text evidence="2">Belongs to the glycosyl hydrolase 29 family.</text>
</comment>
<dbReference type="Pfam" id="PF01120">
    <property type="entry name" value="Alpha_L_fucos"/>
    <property type="match status" value="1"/>
</dbReference>